<sequence>MLATNSDVLDMTGYTVNDQQIRQAQGIVEVIAGKPESLVTNETDRHWLKYAVCWQSAYLDNSDVFAQANVEQVKQDKTTVTYGEKTYAVSPLVVEAVKQLSWNKSRSIMTGPNTVKANRMPDWWYW</sequence>
<evidence type="ECO:0000313" key="2">
    <source>
        <dbReference type="Proteomes" id="UP001230933"/>
    </source>
</evidence>
<reference evidence="1" key="1">
    <citation type="submission" date="2023-08" db="EMBL/GenBank/DDBJ databases">
        <title>Isolation and Characterization of Rhodococcus erythropolis MGMM8.</title>
        <authorList>
            <person name="Diabankana R.G.C."/>
            <person name="Afordoanyi D.M."/>
            <person name="Validov S.Z."/>
        </authorList>
    </citation>
    <scope>NUCLEOTIDE SEQUENCE</scope>
    <source>
        <strain evidence="1">MGMM8</strain>
    </source>
</reference>
<protein>
    <submittedName>
        <fullName evidence="1">Uncharacterized protein</fullName>
    </submittedName>
</protein>
<name>A0AAX3ZZM1_RHOER</name>
<evidence type="ECO:0000313" key="1">
    <source>
        <dbReference type="EMBL" id="WMN01682.1"/>
    </source>
</evidence>
<dbReference type="RefSeq" id="WP_308370574.1">
    <property type="nucleotide sequence ID" value="NZ_CP124545.1"/>
</dbReference>
<gene>
    <name evidence="1" type="ORF">QIE55_30675</name>
</gene>
<proteinExistence type="predicted"/>
<dbReference type="AlphaFoldDB" id="A0AAX3ZZM1"/>
<dbReference type="Proteomes" id="UP001230933">
    <property type="component" value="Chromosome"/>
</dbReference>
<organism evidence="1 2">
    <name type="scientific">Rhodococcus erythropolis</name>
    <name type="common">Arthrobacter picolinophilus</name>
    <dbReference type="NCBI Taxonomy" id="1833"/>
    <lineage>
        <taxon>Bacteria</taxon>
        <taxon>Bacillati</taxon>
        <taxon>Actinomycetota</taxon>
        <taxon>Actinomycetes</taxon>
        <taxon>Mycobacteriales</taxon>
        <taxon>Nocardiaceae</taxon>
        <taxon>Rhodococcus</taxon>
        <taxon>Rhodococcus erythropolis group</taxon>
    </lineage>
</organism>
<accession>A0AAX3ZZM1</accession>
<dbReference type="EMBL" id="CP124545">
    <property type="protein sequence ID" value="WMN01682.1"/>
    <property type="molecule type" value="Genomic_DNA"/>
</dbReference>